<evidence type="ECO:0000313" key="3">
    <source>
        <dbReference type="EMBL" id="KKO71319.1"/>
    </source>
</evidence>
<dbReference type="EMBL" id="LBNE01000008">
    <property type="protein sequence ID" value="KKO71319.1"/>
    <property type="molecule type" value="Genomic_DNA"/>
</dbReference>
<sequence length="100" mass="10528">MMTIHPFAGLERLLMPVFASAAAHAGHLNAIPATGLCGGHPGAGLAAVADDPRPEPPEAPGPNECCESGCVPCVYDLYAEAMQEYREALAAWEQRQAGRR</sequence>
<feature type="signal peptide" evidence="1">
    <location>
        <begin position="1"/>
        <end position="25"/>
    </location>
</feature>
<dbReference type="PANTHER" id="PTHR21193">
    <property type="entry name" value="OXIDOREDUCTASE-LIKE DOMAIN-CONTAINING PROTEIN 1"/>
    <property type="match status" value="1"/>
</dbReference>
<reference evidence="3 4" key="1">
    <citation type="submission" date="2015-04" db="EMBL/GenBank/DDBJ databases">
        <title>Genome sequence of Kerstersia gyiorum CG1.</title>
        <authorList>
            <person name="Greninger A.L."/>
            <person name="Kozyreva V."/>
            <person name="Chaturvedi V."/>
        </authorList>
    </citation>
    <scope>NUCLEOTIDE SEQUENCE [LARGE SCALE GENOMIC DNA]</scope>
    <source>
        <strain evidence="3 4">CG1</strain>
    </source>
</reference>
<comment type="caution">
    <text evidence="3">The sequence shown here is derived from an EMBL/GenBank/DDBJ whole genome shotgun (WGS) entry which is preliminary data.</text>
</comment>
<evidence type="ECO:0000256" key="1">
    <source>
        <dbReference type="SAM" id="SignalP"/>
    </source>
</evidence>
<feature type="domain" description="Oxidoreductase-like" evidence="2">
    <location>
        <begin position="53"/>
        <end position="93"/>
    </location>
</feature>
<dbReference type="InterPro" id="IPR019180">
    <property type="entry name" value="Oxidoreductase-like_N"/>
</dbReference>
<proteinExistence type="predicted"/>
<name>A0A171KR02_9BURK</name>
<keyword evidence="1" id="KW-0732">Signal</keyword>
<accession>A0A171KR02</accession>
<dbReference type="PATRIC" id="fig|206506.3.peg.2620"/>
<evidence type="ECO:0000313" key="4">
    <source>
        <dbReference type="Proteomes" id="UP000078084"/>
    </source>
</evidence>
<dbReference type="AlphaFoldDB" id="A0A171KR02"/>
<keyword evidence="4" id="KW-1185">Reference proteome</keyword>
<dbReference type="PANTHER" id="PTHR21193:SF3">
    <property type="entry name" value="OXIDOREDUCTASE-LIKE DOMAIN-CONTAINING PROTEIN 1"/>
    <property type="match status" value="1"/>
</dbReference>
<evidence type="ECO:0000259" key="2">
    <source>
        <dbReference type="Pfam" id="PF09791"/>
    </source>
</evidence>
<dbReference type="InterPro" id="IPR039251">
    <property type="entry name" value="OXLD1"/>
</dbReference>
<feature type="chain" id="PRO_5007908676" description="Oxidoreductase-like domain-containing protein" evidence="1">
    <location>
        <begin position="26"/>
        <end position="100"/>
    </location>
</feature>
<dbReference type="STRING" id="206506.AAV32_12300"/>
<gene>
    <name evidence="3" type="ORF">AAV32_12300</name>
</gene>
<dbReference type="Proteomes" id="UP000078084">
    <property type="component" value="Unassembled WGS sequence"/>
</dbReference>
<dbReference type="Pfam" id="PF09791">
    <property type="entry name" value="Oxidored-like"/>
    <property type="match status" value="1"/>
</dbReference>
<protein>
    <recommendedName>
        <fullName evidence="2">Oxidoreductase-like domain-containing protein</fullName>
    </recommendedName>
</protein>
<organism evidence="3 4">
    <name type="scientific">Kerstersia gyiorum</name>
    <dbReference type="NCBI Taxonomy" id="206506"/>
    <lineage>
        <taxon>Bacteria</taxon>
        <taxon>Pseudomonadati</taxon>
        <taxon>Pseudomonadota</taxon>
        <taxon>Betaproteobacteria</taxon>
        <taxon>Burkholderiales</taxon>
        <taxon>Alcaligenaceae</taxon>
        <taxon>Kerstersia</taxon>
    </lineage>
</organism>